<feature type="domain" description="Amidase" evidence="2">
    <location>
        <begin position="11"/>
        <end position="456"/>
    </location>
</feature>
<evidence type="ECO:0000313" key="3">
    <source>
        <dbReference type="EMBL" id="RUT03272.1"/>
    </source>
</evidence>
<organism evidence="3 4">
    <name type="scientific">Dulcicalothrix desertica PCC 7102</name>
    <dbReference type="NCBI Taxonomy" id="232991"/>
    <lineage>
        <taxon>Bacteria</taxon>
        <taxon>Bacillati</taxon>
        <taxon>Cyanobacteriota</taxon>
        <taxon>Cyanophyceae</taxon>
        <taxon>Nostocales</taxon>
        <taxon>Calotrichaceae</taxon>
        <taxon>Dulcicalothrix</taxon>
    </lineage>
</organism>
<evidence type="ECO:0000259" key="2">
    <source>
        <dbReference type="Pfam" id="PF01425"/>
    </source>
</evidence>
<reference evidence="3" key="2">
    <citation type="journal article" date="2019" name="Genome Biol. Evol.">
        <title>Day and night: Metabolic profiles and evolutionary relationships of six axenic non-marine cyanobacteria.</title>
        <authorList>
            <person name="Will S.E."/>
            <person name="Henke P."/>
            <person name="Boedeker C."/>
            <person name="Huang S."/>
            <person name="Brinkmann H."/>
            <person name="Rohde M."/>
            <person name="Jarek M."/>
            <person name="Friedl T."/>
            <person name="Seufert S."/>
            <person name="Schumacher M."/>
            <person name="Overmann J."/>
            <person name="Neumann-Schaal M."/>
            <person name="Petersen J."/>
        </authorList>
    </citation>
    <scope>NUCLEOTIDE SEQUENCE [LARGE SCALE GENOMIC DNA]</scope>
    <source>
        <strain evidence="3">PCC 7102</strain>
    </source>
</reference>
<accession>A0A433VAZ1</accession>
<reference evidence="3" key="1">
    <citation type="submission" date="2018-12" db="EMBL/GenBank/DDBJ databases">
        <authorList>
            <person name="Will S."/>
            <person name="Neumann-Schaal M."/>
            <person name="Henke P."/>
        </authorList>
    </citation>
    <scope>NUCLEOTIDE SEQUENCE</scope>
    <source>
        <strain evidence="3">PCC 7102</strain>
    </source>
</reference>
<comment type="caution">
    <text evidence="3">The sequence shown here is derived from an EMBL/GenBank/DDBJ whole genome shotgun (WGS) entry which is preliminary data.</text>
</comment>
<evidence type="ECO:0000256" key="1">
    <source>
        <dbReference type="ARBA" id="ARBA00009199"/>
    </source>
</evidence>
<keyword evidence="4" id="KW-1185">Reference proteome</keyword>
<dbReference type="PANTHER" id="PTHR11895">
    <property type="entry name" value="TRANSAMIDASE"/>
    <property type="match status" value="1"/>
</dbReference>
<dbReference type="GO" id="GO:0003824">
    <property type="term" value="F:catalytic activity"/>
    <property type="evidence" value="ECO:0007669"/>
    <property type="project" value="InterPro"/>
</dbReference>
<evidence type="ECO:0000313" key="4">
    <source>
        <dbReference type="Proteomes" id="UP000271624"/>
    </source>
</evidence>
<dbReference type="EMBL" id="RSCL01000014">
    <property type="protein sequence ID" value="RUT03272.1"/>
    <property type="molecule type" value="Genomic_DNA"/>
</dbReference>
<dbReference type="InterPro" id="IPR023631">
    <property type="entry name" value="Amidase_dom"/>
</dbReference>
<gene>
    <name evidence="3" type="ORF">DSM106972_055800</name>
</gene>
<dbReference type="PANTHER" id="PTHR11895:SF7">
    <property type="entry name" value="GLUTAMYL-TRNA(GLN) AMIDOTRANSFERASE SUBUNIT A, MITOCHONDRIAL"/>
    <property type="match status" value="1"/>
</dbReference>
<dbReference type="Proteomes" id="UP000271624">
    <property type="component" value="Unassembled WGS sequence"/>
</dbReference>
<dbReference type="InterPro" id="IPR000120">
    <property type="entry name" value="Amidase"/>
</dbReference>
<dbReference type="InterPro" id="IPR036928">
    <property type="entry name" value="AS_sf"/>
</dbReference>
<dbReference type="Pfam" id="PF01425">
    <property type="entry name" value="Amidase"/>
    <property type="match status" value="1"/>
</dbReference>
<dbReference type="AlphaFoldDB" id="A0A433VAZ1"/>
<sequence>MIQERQTSSLEVVNAYLHKIDKYNSELNAICTLNTENALKNAKLADEATSRGESWGILHGVPITIKDAFETAGLRTTAGYKPLKDYIPNQDATVVQRMRAAGAIILGKTNLATASGDYQGNNEIFPRVNNPWNLNYTPGGSSSGGAAAVAAGLSPLDICSDFGGSIRQPAHFCGIFGLKPTDRRVPTTGNLPVGVGSIRSMMTVGALTRSVEDLRLCLSIIAGADIRQPDIPPVPLDTPSQRNLEDLQIGWIDEISIWTVAEDIKLAIQSTIKKLTNAGAQIERALLEFDFLAAWQIYYALGTYIVPLTQTQDLDYFRHNIRFLFREATTGDKALRQISNIPNIAFPIGINPTLKGYFEILQERDKLISQMDKELEKSDVLLCPVAITPAFTHRPQGVAIEVDNRKVPYQMANGAYAVPFNLTGHPVVVIPIGQTKNGLPIGMQIIGKRWQEMELLAIAQKITEVIQSFQHPHL</sequence>
<comment type="similarity">
    <text evidence="1">Belongs to the amidase family.</text>
</comment>
<name>A0A433VAZ1_9CYAN</name>
<dbReference type="SUPFAM" id="SSF75304">
    <property type="entry name" value="Amidase signature (AS) enzymes"/>
    <property type="match status" value="1"/>
</dbReference>
<proteinExistence type="inferred from homology"/>
<protein>
    <submittedName>
        <fullName evidence="3">Amidase</fullName>
    </submittedName>
</protein>
<dbReference type="Gene3D" id="3.90.1300.10">
    <property type="entry name" value="Amidase signature (AS) domain"/>
    <property type="match status" value="1"/>
</dbReference>